<dbReference type="PANTHER" id="PTHR43479">
    <property type="entry name" value="ACREF/ENVCD OPERON REPRESSOR-RELATED"/>
    <property type="match status" value="1"/>
</dbReference>
<dbReference type="EMBL" id="FPBN01000002">
    <property type="protein sequence ID" value="SFU47845.1"/>
    <property type="molecule type" value="Genomic_DNA"/>
</dbReference>
<dbReference type="InterPro" id="IPR009057">
    <property type="entry name" value="Homeodomain-like_sf"/>
</dbReference>
<evidence type="ECO:0000256" key="1">
    <source>
        <dbReference type="ARBA" id="ARBA00023125"/>
    </source>
</evidence>
<evidence type="ECO:0000313" key="4">
    <source>
        <dbReference type="EMBL" id="SFU47845.1"/>
    </source>
</evidence>
<dbReference type="AlphaFoldDB" id="A0A1I7GHE5"/>
<accession>A0A1I7GHE5</accession>
<evidence type="ECO:0000313" key="5">
    <source>
        <dbReference type="Proteomes" id="UP000183629"/>
    </source>
</evidence>
<dbReference type="InterPro" id="IPR050624">
    <property type="entry name" value="HTH-type_Tx_Regulator"/>
</dbReference>
<dbReference type="PROSITE" id="PS50977">
    <property type="entry name" value="HTH_TETR_2"/>
    <property type="match status" value="1"/>
</dbReference>
<reference evidence="5" key="1">
    <citation type="submission" date="2016-10" db="EMBL/GenBank/DDBJ databases">
        <authorList>
            <person name="Varghese N."/>
            <person name="Submissions S."/>
        </authorList>
    </citation>
    <scope>NUCLEOTIDE SEQUENCE [LARGE SCALE GENOMIC DNA]</scope>
    <source>
        <strain evidence="5">LMG 15572</strain>
    </source>
</reference>
<proteinExistence type="predicted"/>
<feature type="domain" description="HTH tetR-type" evidence="3">
    <location>
        <begin position="17"/>
        <end position="77"/>
    </location>
</feature>
<dbReference type="InterPro" id="IPR001647">
    <property type="entry name" value="HTH_TetR"/>
</dbReference>
<dbReference type="PANTHER" id="PTHR43479:SF11">
    <property type="entry name" value="ACREF_ENVCD OPERON REPRESSOR-RELATED"/>
    <property type="match status" value="1"/>
</dbReference>
<name>A0A1I7GHE5_9STRE</name>
<keyword evidence="1 2" id="KW-0238">DNA-binding</keyword>
<sequence>MKQIESTPQKGLQKRAQKTRQKIIDSSFQLFSTKGYQNVTVDDIAKNAGVSTGAAYRYFGNKKEILLVLLEDVFNNKQFIAEIKDIPSSLTTYQECVTWILDCFVEIHEKYVGFHEELEALRHLDQDVQKLYMQCEDKEIDFLLAAIEKRTGKKLTQGKDRVRVMLKCIEDYCNMIIVEDIIVGDKEFIKQKCIQAATSVLEVN</sequence>
<dbReference type="Gene3D" id="1.10.357.10">
    <property type="entry name" value="Tetracycline Repressor, domain 2"/>
    <property type="match status" value="1"/>
</dbReference>
<dbReference type="PRINTS" id="PR00455">
    <property type="entry name" value="HTHTETR"/>
</dbReference>
<evidence type="ECO:0000256" key="2">
    <source>
        <dbReference type="PROSITE-ProRule" id="PRU00335"/>
    </source>
</evidence>
<protein>
    <submittedName>
        <fullName evidence="4">Transcriptional regulator, TetR family</fullName>
    </submittedName>
</protein>
<dbReference type="InterPro" id="IPR023772">
    <property type="entry name" value="DNA-bd_HTH_TetR-type_CS"/>
</dbReference>
<keyword evidence="5" id="KW-1185">Reference proteome</keyword>
<gene>
    <name evidence="4" type="ORF">SAMN05660328_102141</name>
</gene>
<dbReference type="Pfam" id="PF00440">
    <property type="entry name" value="TetR_N"/>
    <property type="match status" value="1"/>
</dbReference>
<dbReference type="PROSITE" id="PS01081">
    <property type="entry name" value="HTH_TETR_1"/>
    <property type="match status" value="1"/>
</dbReference>
<evidence type="ECO:0000259" key="3">
    <source>
        <dbReference type="PROSITE" id="PS50977"/>
    </source>
</evidence>
<feature type="DNA-binding region" description="H-T-H motif" evidence="2">
    <location>
        <begin position="40"/>
        <end position="59"/>
    </location>
</feature>
<organism evidence="4 5">
    <name type="scientific">Streptococcus gallolyticus</name>
    <dbReference type="NCBI Taxonomy" id="315405"/>
    <lineage>
        <taxon>Bacteria</taxon>
        <taxon>Bacillati</taxon>
        <taxon>Bacillota</taxon>
        <taxon>Bacilli</taxon>
        <taxon>Lactobacillales</taxon>
        <taxon>Streptococcaceae</taxon>
        <taxon>Streptococcus</taxon>
    </lineage>
</organism>
<dbReference type="Proteomes" id="UP000183629">
    <property type="component" value="Unassembled WGS sequence"/>
</dbReference>
<dbReference type="RefSeq" id="WP_177204925.1">
    <property type="nucleotide sequence ID" value="NZ_FPBN01000002.1"/>
</dbReference>
<dbReference type="GO" id="GO:0003677">
    <property type="term" value="F:DNA binding"/>
    <property type="evidence" value="ECO:0007669"/>
    <property type="project" value="UniProtKB-UniRule"/>
</dbReference>
<dbReference type="SUPFAM" id="SSF46689">
    <property type="entry name" value="Homeodomain-like"/>
    <property type="match status" value="1"/>
</dbReference>